<dbReference type="AlphaFoldDB" id="A0A6B9F5U9"/>
<dbReference type="EMBL" id="CP034345">
    <property type="protein sequence ID" value="QGX94782.1"/>
    <property type="molecule type" value="Genomic_DNA"/>
</dbReference>
<sequence>MKIEDEFSISVEGYLVRIDVEVTQSMVSTQGGRPRWKLHYDELGKGAIEVMESIREELEELDEEYYIPVGTAGFAVGDLFLEHDQDDGLRVKTDDEELLGELSEEQLREFLEDDV</sequence>
<dbReference type="RefSeq" id="WP_157689241.1">
    <property type="nucleotide sequence ID" value="NZ_CP034345.1"/>
</dbReference>
<organism evidence="1 2">
    <name type="scientific">Haloplanus rallus</name>
    <dbReference type="NCBI Taxonomy" id="1816183"/>
    <lineage>
        <taxon>Archaea</taxon>
        <taxon>Methanobacteriati</taxon>
        <taxon>Methanobacteriota</taxon>
        <taxon>Stenosarchaea group</taxon>
        <taxon>Halobacteria</taxon>
        <taxon>Halobacteriales</taxon>
        <taxon>Haloferacaceae</taxon>
        <taxon>Haloplanus</taxon>
    </lineage>
</organism>
<dbReference type="GeneID" id="43369513"/>
<proteinExistence type="predicted"/>
<gene>
    <name evidence="1" type="ORF">EI982_08205</name>
</gene>
<name>A0A6B9F5U9_9EURY</name>
<protein>
    <submittedName>
        <fullName evidence="1">Uncharacterized protein</fullName>
    </submittedName>
</protein>
<dbReference type="Proteomes" id="UP000428325">
    <property type="component" value="Chromosome"/>
</dbReference>
<evidence type="ECO:0000313" key="1">
    <source>
        <dbReference type="EMBL" id="QGX94782.1"/>
    </source>
</evidence>
<dbReference type="KEGG" id="hra:EI982_08205"/>
<accession>A0A6B9F5U9</accession>
<evidence type="ECO:0000313" key="2">
    <source>
        <dbReference type="Proteomes" id="UP000428325"/>
    </source>
</evidence>
<reference evidence="1 2" key="1">
    <citation type="submission" date="2018-12" db="EMBL/GenBank/DDBJ databases">
        <title>Complete genome sequence of Haloplanus rallus MBLA0036.</title>
        <authorList>
            <person name="Nam Y.-d."/>
            <person name="Kang J."/>
            <person name="Chung W.-H."/>
            <person name="Park Y.S."/>
        </authorList>
    </citation>
    <scope>NUCLEOTIDE SEQUENCE [LARGE SCALE GENOMIC DNA]</scope>
    <source>
        <strain evidence="1 2">MBLA0036</strain>
    </source>
</reference>
<keyword evidence="2" id="KW-1185">Reference proteome</keyword>